<protein>
    <submittedName>
        <fullName evidence="1">Uncharacterized protein</fullName>
    </submittedName>
</protein>
<dbReference type="Proteomes" id="UP001164746">
    <property type="component" value="Chromosome 6"/>
</dbReference>
<organism evidence="1 2">
    <name type="scientific">Mya arenaria</name>
    <name type="common">Soft-shell clam</name>
    <dbReference type="NCBI Taxonomy" id="6604"/>
    <lineage>
        <taxon>Eukaryota</taxon>
        <taxon>Metazoa</taxon>
        <taxon>Spiralia</taxon>
        <taxon>Lophotrochozoa</taxon>
        <taxon>Mollusca</taxon>
        <taxon>Bivalvia</taxon>
        <taxon>Autobranchia</taxon>
        <taxon>Heteroconchia</taxon>
        <taxon>Euheterodonta</taxon>
        <taxon>Imparidentia</taxon>
        <taxon>Neoheterodontei</taxon>
        <taxon>Myida</taxon>
        <taxon>Myoidea</taxon>
        <taxon>Myidae</taxon>
        <taxon>Mya</taxon>
    </lineage>
</organism>
<sequence>MEEADGGFWRTGSVQEGARCENLASYSGFSDMDTLMNSDPMCVLFYKHYGQWREVRQTGAIRNTLNLKVAREVAGLSA</sequence>
<keyword evidence="2" id="KW-1185">Reference proteome</keyword>
<reference evidence="1" key="1">
    <citation type="submission" date="2022-11" db="EMBL/GenBank/DDBJ databases">
        <title>Centuries of genome instability and evolution in soft-shell clam transmissible cancer (bioRxiv).</title>
        <authorList>
            <person name="Hart S.F.M."/>
            <person name="Yonemitsu M.A."/>
            <person name="Giersch R.M."/>
            <person name="Beal B.F."/>
            <person name="Arriagada G."/>
            <person name="Davis B.W."/>
            <person name="Ostrander E.A."/>
            <person name="Goff S.P."/>
            <person name="Metzger M.J."/>
        </authorList>
    </citation>
    <scope>NUCLEOTIDE SEQUENCE</scope>
    <source>
        <strain evidence="1">MELC-2E11</strain>
        <tissue evidence="1">Siphon/mantle</tissue>
    </source>
</reference>
<evidence type="ECO:0000313" key="1">
    <source>
        <dbReference type="EMBL" id="WAR07764.1"/>
    </source>
</evidence>
<proteinExistence type="predicted"/>
<gene>
    <name evidence="1" type="ORF">MAR_017722</name>
</gene>
<dbReference type="EMBL" id="CP111017">
    <property type="protein sequence ID" value="WAR07764.1"/>
    <property type="molecule type" value="Genomic_DNA"/>
</dbReference>
<accession>A0ABY7EFA9</accession>
<name>A0ABY7EFA9_MYAAR</name>
<evidence type="ECO:0000313" key="2">
    <source>
        <dbReference type="Proteomes" id="UP001164746"/>
    </source>
</evidence>